<dbReference type="InterPro" id="IPR001609">
    <property type="entry name" value="Myosin_head_motor_dom-like"/>
</dbReference>
<dbReference type="CDD" id="cd11827">
    <property type="entry name" value="SH3_MyoIe_If_like"/>
    <property type="match status" value="1"/>
</dbReference>
<dbReference type="CTD" id="4643"/>
<dbReference type="FunFam" id="1.20.5.4820:FF:000004">
    <property type="entry name" value="Myosin IE"/>
    <property type="match status" value="1"/>
</dbReference>
<dbReference type="InterPro" id="IPR035507">
    <property type="entry name" value="Ie/If_SH3"/>
</dbReference>
<dbReference type="PROSITE" id="PS50002">
    <property type="entry name" value="SH3"/>
    <property type="match status" value="1"/>
</dbReference>
<evidence type="ECO:0000256" key="2">
    <source>
        <dbReference type="ARBA" id="ARBA00022443"/>
    </source>
</evidence>
<dbReference type="GeneID" id="114035383"/>
<dbReference type="CDD" id="cd01378">
    <property type="entry name" value="MYSc_Myo1"/>
    <property type="match status" value="1"/>
</dbReference>
<dbReference type="GO" id="GO:0005886">
    <property type="term" value="C:plasma membrane"/>
    <property type="evidence" value="ECO:0007669"/>
    <property type="project" value="TreeGrafter"/>
</dbReference>
<dbReference type="GO" id="GO:0035091">
    <property type="term" value="F:phosphatidylinositol binding"/>
    <property type="evidence" value="ECO:0007669"/>
    <property type="project" value="Ensembl"/>
</dbReference>
<keyword evidence="17" id="KW-1185">Reference proteome</keyword>
<dbReference type="PRINTS" id="PR00193">
    <property type="entry name" value="MYOSINHEAVY"/>
</dbReference>
<dbReference type="GO" id="GO:0016887">
    <property type="term" value="F:ATP hydrolysis activity"/>
    <property type="evidence" value="ECO:0007669"/>
    <property type="project" value="Ensembl"/>
</dbReference>
<dbReference type="GO" id="GO:0005902">
    <property type="term" value="C:microvillus"/>
    <property type="evidence" value="ECO:0007669"/>
    <property type="project" value="TreeGrafter"/>
</dbReference>
<dbReference type="SMART" id="SM00326">
    <property type="entry name" value="SH3"/>
    <property type="match status" value="1"/>
</dbReference>
<dbReference type="Ensembl" id="ENSVURT00010027715.1">
    <property type="protein sequence ID" value="ENSVURP00010024345.1"/>
    <property type="gene ID" value="ENSVURG00010018655.1"/>
</dbReference>
<sequence>MGSKGHYRYHWQSHNVKHSGVDDMVLLSKITEDSIVENLKKRYMDDYIFTYIGSVLISVNPFKQMPYFGEKEIEMYQGAAQYENPPHIYALADNMYRNMIIDRENQCVIISGESGAGKTVAAKYIMSYISRISGGGPKVQHVKDIILQSNPLLEAFGNAKTVRNNNSSRFGKYFEIQFSPGGEPDGGKISNFLLEKSRVVMRNPGERSFHIFYQLIEGASAEQKHSLGITSMDYYYYLSLSGNYKVDDIDDRREFQETLHAMNVIGIFAEEQALVLQIVAGVLHLGNISFKEVGNYAAVESEEFLAFPAFLLGINQDRLKEKLTSRQMDSKWGGKSESIHVTLNVEQACYTRDALAKALHARVFDYLVDSINKAMEKDHEEYNIGVLDIYGFEIFQKNGFEQFCINFVNEKLQQIFIELTLKAEQEEYVQEGIRWTPIEYFNNKIVCDLIENKVNPPGIMSILDDVCATMHAVGEGADQTLLQKLQMQIGTHEHFNSWNQGFIIHHYAGKVSYDMDGFCERNRDVLFMDLIELMQSSELPFIKALFPENLQADKKGRPTTAGSKIKKQANDLVSTLMKCTPHYIRCIKPNETKKSRDWEESRVKHQVEYLGLKENIRVRRAGYAYRRVFKKFLQRYAILTKATWPSWKGDEKQGVLHLLQSVNMDADQFQLGRNKVFIKAPESLFLLEEMRERKYDGYARVIQKTWRKFVARKKYVQMREEASDLLLNKKERRRNSINRNFIGDYIGMDEHPELRQFVGKREKIDFADTVIKYDRRFKGIKRDLVLTPKCLYLIGREKVKQGPDKGLMKEVLKRRIEMERILSVSLSTLQDDIFILHEQEYDSLLESVFKTEFLSLLAKRYEEKTQKQLPLKFSNTLELKLKKENWGPWSAGGSRQVQFHQGYGDLAILKPSNKVLQVSIGPGLPKNSRPTRRSVTQNRGYSNRPQNPNYPMRAAPPPPGYHQNGVIKTSQFVPHPQAPGNTRSSQKSLYTSMVRPPLPRQQSTGSDRVSQQLESLDFLKVPDQGAAGVRRQTTNRPPPAGGRPKPQPKPKPQVPQCKALYAYDAQDTDELSFNANDIIDIIKEDPSGWWTGRLRGKQGLFPNNYVTKI</sequence>
<evidence type="ECO:0000259" key="15">
    <source>
        <dbReference type="PROSITE" id="PS51757"/>
    </source>
</evidence>
<dbReference type="GO" id="GO:0045334">
    <property type="term" value="C:clathrin-coated endocytic vesicle"/>
    <property type="evidence" value="ECO:0007669"/>
    <property type="project" value="Ensembl"/>
</dbReference>
<dbReference type="PROSITE" id="PS51757">
    <property type="entry name" value="TH1"/>
    <property type="match status" value="1"/>
</dbReference>
<dbReference type="GO" id="GO:0007015">
    <property type="term" value="P:actin filament organization"/>
    <property type="evidence" value="ECO:0007669"/>
    <property type="project" value="TreeGrafter"/>
</dbReference>
<accession>A0A4X2LRT2</accession>
<evidence type="ECO:0000256" key="6">
    <source>
        <dbReference type="ARBA" id="ARBA00022860"/>
    </source>
</evidence>
<dbReference type="FunFam" id="1.20.58.530:FF:000007">
    <property type="entry name" value="Myosin IE"/>
    <property type="match status" value="1"/>
</dbReference>
<feature type="region of interest" description="Actin-binding" evidence="11">
    <location>
        <begin position="569"/>
        <end position="591"/>
    </location>
</feature>
<dbReference type="InterPro" id="IPR010926">
    <property type="entry name" value="Myosin_TH1"/>
</dbReference>
<keyword evidence="2 10" id="KW-0728">SH3 domain</keyword>
<name>A0A4X2LRT2_VOMUR</name>
<dbReference type="Gene3D" id="1.20.5.4820">
    <property type="match status" value="1"/>
</dbReference>
<evidence type="ECO:0000256" key="4">
    <source>
        <dbReference type="ARBA" id="ARBA00022741"/>
    </source>
</evidence>
<dbReference type="GO" id="GO:0016459">
    <property type="term" value="C:myosin complex"/>
    <property type="evidence" value="ECO:0007669"/>
    <property type="project" value="UniProtKB-KW"/>
</dbReference>
<dbReference type="Pfam" id="PF06017">
    <property type="entry name" value="Myosin_TH1"/>
    <property type="match status" value="1"/>
</dbReference>
<dbReference type="RefSeq" id="XP_027707271.1">
    <property type="nucleotide sequence ID" value="XM_027851470.1"/>
</dbReference>
<feature type="region of interest" description="Disordered" evidence="12">
    <location>
        <begin position="1019"/>
        <end position="1054"/>
    </location>
</feature>
<dbReference type="FunFam" id="3.40.850.10:FF:000101">
    <property type="entry name" value="Slow myosin heavy chain 2"/>
    <property type="match status" value="1"/>
</dbReference>
<organism evidence="16 17">
    <name type="scientific">Vombatus ursinus</name>
    <name type="common">Common wombat</name>
    <dbReference type="NCBI Taxonomy" id="29139"/>
    <lineage>
        <taxon>Eukaryota</taxon>
        <taxon>Metazoa</taxon>
        <taxon>Chordata</taxon>
        <taxon>Craniata</taxon>
        <taxon>Vertebrata</taxon>
        <taxon>Euteleostomi</taxon>
        <taxon>Mammalia</taxon>
        <taxon>Metatheria</taxon>
        <taxon>Diprotodontia</taxon>
        <taxon>Vombatidae</taxon>
        <taxon>Vombatus</taxon>
    </lineage>
</organism>
<dbReference type="Gene3D" id="1.20.58.530">
    <property type="match status" value="1"/>
</dbReference>
<reference evidence="16" key="3">
    <citation type="submission" date="2025-09" db="UniProtKB">
        <authorList>
            <consortium name="Ensembl"/>
        </authorList>
    </citation>
    <scope>IDENTIFICATION</scope>
</reference>
<feature type="binding site" evidence="11">
    <location>
        <begin position="112"/>
        <end position="119"/>
    </location>
    <ligand>
        <name>ATP</name>
        <dbReference type="ChEBI" id="CHEBI:30616"/>
    </ligand>
</feature>
<evidence type="ECO:0000259" key="13">
    <source>
        <dbReference type="PROSITE" id="PS50002"/>
    </source>
</evidence>
<dbReference type="PANTHER" id="PTHR13140">
    <property type="entry name" value="MYOSIN"/>
    <property type="match status" value="1"/>
</dbReference>
<evidence type="ECO:0000256" key="5">
    <source>
        <dbReference type="ARBA" id="ARBA00022840"/>
    </source>
</evidence>
<dbReference type="InterPro" id="IPR001452">
    <property type="entry name" value="SH3_domain"/>
</dbReference>
<dbReference type="STRING" id="29139.ENSVURP00010024345"/>
<dbReference type="PROSITE" id="PS50096">
    <property type="entry name" value="IQ"/>
    <property type="match status" value="1"/>
</dbReference>
<feature type="domain" description="SH3" evidence="13">
    <location>
        <begin position="1052"/>
        <end position="1109"/>
    </location>
</feature>
<dbReference type="PROSITE" id="PS51456">
    <property type="entry name" value="MYOSIN_MOTOR"/>
    <property type="match status" value="1"/>
</dbReference>
<dbReference type="PRINTS" id="PR00452">
    <property type="entry name" value="SH3DOMAIN"/>
</dbReference>
<keyword evidence="9 11" id="KW-0009">Actin-binding</keyword>
<dbReference type="GO" id="GO:0032835">
    <property type="term" value="P:glomerulus development"/>
    <property type="evidence" value="ECO:0007669"/>
    <property type="project" value="TreeGrafter"/>
</dbReference>
<dbReference type="Pfam" id="PF00063">
    <property type="entry name" value="Myosin_head"/>
    <property type="match status" value="1"/>
</dbReference>
<keyword evidence="3" id="KW-0597">Phosphoprotein</keyword>
<dbReference type="GeneTree" id="ENSGT00940000157461"/>
<dbReference type="OrthoDB" id="6108017at2759"/>
<dbReference type="Gene3D" id="1.20.120.720">
    <property type="entry name" value="Myosin VI head, motor domain, U50 subdomain"/>
    <property type="match status" value="1"/>
</dbReference>
<dbReference type="Proteomes" id="UP000314987">
    <property type="component" value="Unassembled WGS sequence"/>
</dbReference>
<dbReference type="Pfam" id="PF00018">
    <property type="entry name" value="SH3_1"/>
    <property type="match status" value="1"/>
</dbReference>
<comment type="similarity">
    <text evidence="1 11">Belongs to the TRAFAC class myosin-kinesin ATPase superfamily. Myosin family.</text>
</comment>
<dbReference type="FunFam" id="1.20.120.720:FF:000010">
    <property type="entry name" value="Unconventional myosin-Ie"/>
    <property type="match status" value="1"/>
</dbReference>
<evidence type="ECO:0000256" key="1">
    <source>
        <dbReference type="ARBA" id="ARBA00008314"/>
    </source>
</evidence>
<dbReference type="InterPro" id="IPR036072">
    <property type="entry name" value="MYSc_Myo1"/>
</dbReference>
<gene>
    <name evidence="16" type="primary">MYO1E</name>
</gene>
<feature type="compositionally biased region" description="Pro residues" evidence="12">
    <location>
        <begin position="1036"/>
        <end position="1053"/>
    </location>
</feature>
<dbReference type="GO" id="GO:0005524">
    <property type="term" value="F:ATP binding"/>
    <property type="evidence" value="ECO:0007669"/>
    <property type="project" value="UniProtKB-UniRule"/>
</dbReference>
<dbReference type="SUPFAM" id="SSF50044">
    <property type="entry name" value="SH3-domain"/>
    <property type="match status" value="1"/>
</dbReference>
<dbReference type="GO" id="GO:0006897">
    <property type="term" value="P:endocytosis"/>
    <property type="evidence" value="ECO:0007669"/>
    <property type="project" value="Ensembl"/>
</dbReference>
<evidence type="ECO:0000313" key="17">
    <source>
        <dbReference type="Proteomes" id="UP000314987"/>
    </source>
</evidence>
<feature type="compositionally biased region" description="Polar residues" evidence="12">
    <location>
        <begin position="933"/>
        <end position="946"/>
    </location>
</feature>
<evidence type="ECO:0000256" key="9">
    <source>
        <dbReference type="ARBA" id="ARBA00023203"/>
    </source>
</evidence>
<dbReference type="Gene3D" id="3.40.850.10">
    <property type="entry name" value="Kinesin motor domain"/>
    <property type="match status" value="1"/>
</dbReference>
<proteinExistence type="inferred from homology"/>
<evidence type="ECO:0000256" key="8">
    <source>
        <dbReference type="ARBA" id="ARBA00023175"/>
    </source>
</evidence>
<evidence type="ECO:0000256" key="11">
    <source>
        <dbReference type="PROSITE-ProRule" id="PRU00782"/>
    </source>
</evidence>
<evidence type="ECO:0000256" key="7">
    <source>
        <dbReference type="ARBA" id="ARBA00023123"/>
    </source>
</evidence>
<dbReference type="FunFam" id="2.30.30.40:FF:000072">
    <property type="entry name" value="Unconventional Myosin IB"/>
    <property type="match status" value="1"/>
</dbReference>
<dbReference type="SMART" id="SM00242">
    <property type="entry name" value="MYSc"/>
    <property type="match status" value="1"/>
</dbReference>
<reference evidence="16" key="2">
    <citation type="submission" date="2025-08" db="UniProtKB">
        <authorList>
            <consortium name="Ensembl"/>
        </authorList>
    </citation>
    <scope>IDENTIFICATION</scope>
</reference>
<dbReference type="FunFam" id="1.10.10.820:FF:000001">
    <property type="entry name" value="Myosin heavy chain"/>
    <property type="match status" value="1"/>
</dbReference>
<keyword evidence="8 11" id="KW-0505">Motor protein</keyword>
<dbReference type="OMA" id="NDQENQC"/>
<evidence type="ECO:0000256" key="3">
    <source>
        <dbReference type="ARBA" id="ARBA00022553"/>
    </source>
</evidence>
<dbReference type="GO" id="GO:0005516">
    <property type="term" value="F:calmodulin binding"/>
    <property type="evidence" value="ECO:0007669"/>
    <property type="project" value="UniProtKB-KW"/>
</dbReference>
<dbReference type="AlphaFoldDB" id="A0A4X2LRT2"/>
<dbReference type="InterPro" id="IPR036961">
    <property type="entry name" value="Kinesin_motor_dom_sf"/>
</dbReference>
<evidence type="ECO:0000313" key="16">
    <source>
        <dbReference type="Ensembl" id="ENSVURP00010024345.1"/>
    </source>
</evidence>
<dbReference type="PANTHER" id="PTHR13140:SF341">
    <property type="entry name" value="UNCONVENTIONAL MYOSIN-IE"/>
    <property type="match status" value="1"/>
</dbReference>
<evidence type="ECO:0000256" key="12">
    <source>
        <dbReference type="SAM" id="MobiDB-lite"/>
    </source>
</evidence>
<dbReference type="Gene3D" id="2.30.30.40">
    <property type="entry name" value="SH3 Domains"/>
    <property type="match status" value="1"/>
</dbReference>
<keyword evidence="5 11" id="KW-0067">ATP-binding</keyword>
<feature type="domain" description="TH1" evidence="15">
    <location>
        <begin position="730"/>
        <end position="922"/>
    </location>
</feature>
<dbReference type="SUPFAM" id="SSF52540">
    <property type="entry name" value="P-loop containing nucleoside triphosphate hydrolases"/>
    <property type="match status" value="1"/>
</dbReference>
<evidence type="ECO:0000256" key="10">
    <source>
        <dbReference type="PROSITE-ProRule" id="PRU00192"/>
    </source>
</evidence>
<evidence type="ECO:0000259" key="14">
    <source>
        <dbReference type="PROSITE" id="PS51456"/>
    </source>
</evidence>
<keyword evidence="4 11" id="KW-0547">Nucleotide-binding</keyword>
<dbReference type="InterPro" id="IPR027417">
    <property type="entry name" value="P-loop_NTPase"/>
</dbReference>
<keyword evidence="6" id="KW-0112">Calmodulin-binding</keyword>
<feature type="region of interest" description="Disordered" evidence="12">
    <location>
        <begin position="919"/>
        <end position="966"/>
    </location>
</feature>
<keyword evidence="7 11" id="KW-0518">Myosin</keyword>
<protein>
    <submittedName>
        <fullName evidence="16">Myosin IE</fullName>
    </submittedName>
</protein>
<dbReference type="InterPro" id="IPR036028">
    <property type="entry name" value="SH3-like_dom_sf"/>
</dbReference>
<dbReference type="GO" id="GO:0051015">
    <property type="term" value="F:actin filament binding"/>
    <property type="evidence" value="ECO:0007669"/>
    <property type="project" value="Ensembl"/>
</dbReference>
<feature type="domain" description="Myosin motor" evidence="14">
    <location>
        <begin position="19"/>
        <end position="692"/>
    </location>
</feature>
<dbReference type="GO" id="GO:0000146">
    <property type="term" value="F:microfilament motor activity"/>
    <property type="evidence" value="ECO:0007669"/>
    <property type="project" value="TreeGrafter"/>
</dbReference>
<dbReference type="Gene3D" id="1.10.10.820">
    <property type="match status" value="1"/>
</dbReference>
<reference evidence="17" key="1">
    <citation type="submission" date="2018-12" db="EMBL/GenBank/DDBJ databases">
        <authorList>
            <person name="Yazar S."/>
        </authorList>
    </citation>
    <scope>NUCLEOTIDE SEQUENCE [LARGE SCALE GENOMIC DNA]</scope>
</reference>